<feature type="transmembrane region" description="Helical" evidence="1">
    <location>
        <begin position="443"/>
        <end position="465"/>
    </location>
</feature>
<feature type="transmembrane region" description="Helical" evidence="1">
    <location>
        <begin position="300"/>
        <end position="317"/>
    </location>
</feature>
<comment type="caution">
    <text evidence="2">The sequence shown here is derived from an EMBL/GenBank/DDBJ whole genome shotgun (WGS) entry which is preliminary data.</text>
</comment>
<keyword evidence="1" id="KW-0812">Transmembrane</keyword>
<feature type="transmembrane region" description="Helical" evidence="1">
    <location>
        <begin position="507"/>
        <end position="527"/>
    </location>
</feature>
<feature type="transmembrane region" description="Helical" evidence="1">
    <location>
        <begin position="252"/>
        <end position="270"/>
    </location>
</feature>
<feature type="transmembrane region" description="Helical" evidence="1">
    <location>
        <begin position="164"/>
        <end position="182"/>
    </location>
</feature>
<feature type="transmembrane region" description="Helical" evidence="1">
    <location>
        <begin position="329"/>
        <end position="355"/>
    </location>
</feature>
<evidence type="ECO:0000256" key="1">
    <source>
        <dbReference type="SAM" id="Phobius"/>
    </source>
</evidence>
<accession>A0A1F6M560</accession>
<feature type="transmembrane region" description="Helical" evidence="1">
    <location>
        <begin position="539"/>
        <end position="558"/>
    </location>
</feature>
<keyword evidence="1" id="KW-1133">Transmembrane helix</keyword>
<dbReference type="Proteomes" id="UP000178742">
    <property type="component" value="Unassembled WGS sequence"/>
</dbReference>
<feature type="transmembrane region" description="Helical" evidence="1">
    <location>
        <begin position="6"/>
        <end position="26"/>
    </location>
</feature>
<dbReference type="EMBL" id="MFPX01000011">
    <property type="protein sequence ID" value="OGH66683.1"/>
    <property type="molecule type" value="Genomic_DNA"/>
</dbReference>
<feature type="transmembrane region" description="Helical" evidence="1">
    <location>
        <begin position="472"/>
        <end position="495"/>
    </location>
</feature>
<feature type="transmembrane region" description="Helical" evidence="1">
    <location>
        <begin position="140"/>
        <end position="157"/>
    </location>
</feature>
<feature type="transmembrane region" description="Helical" evidence="1">
    <location>
        <begin position="33"/>
        <end position="53"/>
    </location>
</feature>
<evidence type="ECO:0000313" key="3">
    <source>
        <dbReference type="Proteomes" id="UP000178742"/>
    </source>
</evidence>
<feature type="transmembrane region" description="Helical" evidence="1">
    <location>
        <begin position="367"/>
        <end position="389"/>
    </location>
</feature>
<proteinExistence type="predicted"/>
<organism evidence="2 3">
    <name type="scientific">Candidatus Magasanikbacteria bacterium RIFCSPHIGHO2_02_FULL_41_13</name>
    <dbReference type="NCBI Taxonomy" id="1798676"/>
    <lineage>
        <taxon>Bacteria</taxon>
        <taxon>Candidatus Magasanikiibacteriota</taxon>
    </lineage>
</organism>
<name>A0A1F6M560_9BACT</name>
<sequence>MVLLFLAYLGWTGFLWSQILNSVFGIREKYLNIPLGILASLLFLSFGASIFVVWYKITWALIILLYTLGAALPFVLCKKVKVLDDVSHVSDVSEEKFGIFPRRKFLLFCFAAISLLQIIILFLCQTDKVLTSPWQTVHPWYLYNFFLLTLLLGILLFSRISFRLKFLLILGYSLLLHLYLPLSHTMPWGGDVWRMIGVEQKLTSGEAQLPILPTALWNPYKYTYGQLWGFMAVLHKTLGVSLLALHRWFMPLVWGIILPVLAFCIGKLVFSEKKKALFLAAFSSFPFALQAIGSITVSSSFGFLTFLFGLLMGLTYLQENKRWQKRFVFVFAFLLFFGYALYALLFCVILAFAFIMKKYWKSKFVRIALCIFALLFFPCIDLVLGFSQWPTSFSVWNFFKQVFGQFAGWYFARPISSTSISSANILFSHVSENSYVANIFSSFRWPIVLLSIFVAGSLVYALYSIIKKEKNILLRILAVVFFCIAGGYIIGWYVLTGDRVFVRRLDSVFAFLLLIFTLYGIFCFDFSKIISKFSLQKKYIYFFVILTFLSFSATTIYATGPNVRVLSRDEYKAAQYIFSREKTNPNPCVLSDTWLLLALEGVSSGTLVGGGFPITNNFGQKERVKLYNELLKNPDLRILPQISSVMPMPFCYLVLSRDEIDPRTEQRLHDFLGDLVFKSGPVLVWKMGLKKL</sequence>
<keyword evidence="1" id="KW-0472">Membrane</keyword>
<protein>
    <recommendedName>
        <fullName evidence="4">Glycosyltransferase RgtA/B/C/D-like domain-containing protein</fullName>
    </recommendedName>
</protein>
<feature type="transmembrane region" description="Helical" evidence="1">
    <location>
        <begin position="59"/>
        <end position="77"/>
    </location>
</feature>
<evidence type="ECO:0008006" key="4">
    <source>
        <dbReference type="Google" id="ProtNLM"/>
    </source>
</evidence>
<dbReference type="STRING" id="1798676.A3B90_02610"/>
<feature type="transmembrane region" description="Helical" evidence="1">
    <location>
        <begin position="105"/>
        <end position="124"/>
    </location>
</feature>
<dbReference type="AlphaFoldDB" id="A0A1F6M560"/>
<gene>
    <name evidence="2" type="ORF">A3B90_02610</name>
</gene>
<evidence type="ECO:0000313" key="2">
    <source>
        <dbReference type="EMBL" id="OGH66683.1"/>
    </source>
</evidence>
<reference evidence="2 3" key="1">
    <citation type="journal article" date="2016" name="Nat. Commun.">
        <title>Thousands of microbial genomes shed light on interconnected biogeochemical processes in an aquifer system.</title>
        <authorList>
            <person name="Anantharaman K."/>
            <person name="Brown C.T."/>
            <person name="Hug L.A."/>
            <person name="Sharon I."/>
            <person name="Castelle C.J."/>
            <person name="Probst A.J."/>
            <person name="Thomas B.C."/>
            <person name="Singh A."/>
            <person name="Wilkins M.J."/>
            <person name="Karaoz U."/>
            <person name="Brodie E.L."/>
            <person name="Williams K.H."/>
            <person name="Hubbard S.S."/>
            <person name="Banfield J.F."/>
        </authorList>
    </citation>
    <scope>NUCLEOTIDE SEQUENCE [LARGE SCALE GENOMIC DNA]</scope>
</reference>